<dbReference type="PANTHER" id="PTHR11070">
    <property type="entry name" value="UVRD / RECB / PCRA DNA HELICASE FAMILY MEMBER"/>
    <property type="match status" value="1"/>
</dbReference>
<name>A0A839HFP0_9GAMM</name>
<evidence type="ECO:0000313" key="2">
    <source>
        <dbReference type="EMBL" id="MBB1126880.1"/>
    </source>
</evidence>
<gene>
    <name evidence="2" type="ORF">HUK38_11670</name>
</gene>
<evidence type="ECO:0000256" key="1">
    <source>
        <dbReference type="ARBA" id="ARBA00034923"/>
    </source>
</evidence>
<dbReference type="PANTHER" id="PTHR11070:SF2">
    <property type="entry name" value="ATP-DEPENDENT DNA HELICASE SRS2"/>
    <property type="match status" value="1"/>
</dbReference>
<dbReference type="GO" id="GO:0000725">
    <property type="term" value="P:recombinational repair"/>
    <property type="evidence" value="ECO:0007669"/>
    <property type="project" value="TreeGrafter"/>
</dbReference>
<sequence>MKILTYLTEKTKKTAQQHGRISGLESVLRKIVEDQSPFSLEAFNKNFFKKDMGRDFRVMFSRHQIDGYDDYQILCAYEFFSRGDKDYDSHWQKIKLTDAPDLHAEIAFQHKEKFLKIIETDIQILNEKLPQLPELSKDEHLWLLPPTSSANQNMVLETEAWIDKNQQEKIIRSSDNLYELLHSEIYSEIDAFDEKNTSIPYEKCGYKDKASFRVHFQYFPAHHILMLLDITSQDVTTPTSLIPIAHADRETLIRHARRAYPLDVFILEQEEFFQIQQQTEGNFALSPEESAILAGIYQQAGNRFPLFINGRAGSGKSTLLHYLLKDYLYLCFEHWNPEKQFVPLYLTYSKNLHDAAVSHVQKLLDANAEILTRRNPTWEVCYKQNKNIVFQKTFNLFRNFLIALLPEDVQKRFSIEKRIGYAQFKRLWEKTFGRHQDRKRYSVDLVWHIIRSYIKGMANGINDYLTPEKYALLSNGQRTVTMEDYAAVFQRFWESWYKSHCEKNDVWDDQDLALMVLVDGQFPNGYPAIFCDEAQDFTAIELKIIYRLSLFSKRNVLTHDIGNIPFVFAGDPLQTLNPTGFRWEAVKSNFHDYLLGPLENDTRNGKGILNYHELSANYRSTKKIVQFCNYLQLIRLCLFGNEDQIRPQEAWFPDHQAVEPFLYATNAPDTRRLLSSNAVVIIPNCHEDEEIAYVRGDALLCEAVERDESDTPNSVLSPNRAKGLEYNEVVVLYKFGATCPKTLAERLKGDNSKNDVLPNTAIEWEYFFNRLYVAASRARRRLIIVDDPDTFETFWKPMQTMDAEHLIRHLGGHANPLEWDGSRILIIHQGNTQDLEQLMLDHHTYDDTRELADKFFRQGLDAEDPGLLRRARTKFESLQQKEKADECYGHALRLEGNYKKAAERFLAIQQHSLALSCFWADADFNSIKKTHWTENEKGDLRVELSGYLVQNRDKEGFTWNGDTEQTKKVLRRLETIITEYDVNFFRGRGGRDAANVLLTWLSRTPDNDNCFRSDWKTIEQLARRFNYSDDQLAIIAYVLNHYEDACYLWEMSNKIGHEKYCRSLCKIQHWPETIEPLHKLNEFKLLLRDWRTHQENLDSLSQAQKAMLMDALIETDQLDHAVKLLTHQRVITDAGLLKPRIQRLWRQIDQLSAEHVADIGRLYLGVLLENRNNWGELITVLRRLDMLSLPEQIQQVMENDFVERVATHLTVREAPGTAREVLSQLLHERLRREGDRWLPVIEKCLSLPAVGAAIESANRMNDALEYYEWAVRLPGLTTAQRDYFDERFAACLQQHIIWKHEQEKDVSGDEKRLADLRRKLGERFINSEPDITSYPGESVLPRDVTLERLQARRHSRVTQEERDAEEALSACDPRQDYDKWQTALVALATTLANHDRWTRLAQEYCSRDAFKQRFPSLKRSQLDEGRLALLKAIIEPLSSSMVVLDAPSKHLQALTELLVSQLRDNDSNTRWSGCDQFEIDRDVIGAALERLGHDVTTIQFYEWALKEANTKKSRREMAKRLIVSRERYAEYLAKSSDQRKSERAIEQRQQAEQLRKKYDLVNSDLPEYPILD</sequence>
<keyword evidence="3" id="KW-1185">Reference proteome</keyword>
<dbReference type="GO" id="GO:0043138">
    <property type="term" value="F:3'-5' DNA helicase activity"/>
    <property type="evidence" value="ECO:0007669"/>
    <property type="project" value="TreeGrafter"/>
</dbReference>
<organism evidence="2 3">
    <name type="scientific">Thiospirillum jenense</name>
    <dbReference type="NCBI Taxonomy" id="1653858"/>
    <lineage>
        <taxon>Bacteria</taxon>
        <taxon>Pseudomonadati</taxon>
        <taxon>Pseudomonadota</taxon>
        <taxon>Gammaproteobacteria</taxon>
        <taxon>Chromatiales</taxon>
        <taxon>Chromatiaceae</taxon>
        <taxon>Thiospirillum</taxon>
    </lineage>
</organism>
<dbReference type="Gene3D" id="3.40.50.300">
    <property type="entry name" value="P-loop containing nucleotide triphosphate hydrolases"/>
    <property type="match status" value="2"/>
</dbReference>
<dbReference type="GO" id="GO:0005524">
    <property type="term" value="F:ATP binding"/>
    <property type="evidence" value="ECO:0007669"/>
    <property type="project" value="InterPro"/>
</dbReference>
<dbReference type="InterPro" id="IPR027417">
    <property type="entry name" value="P-loop_NTPase"/>
</dbReference>
<proteinExistence type="predicted"/>
<comment type="caution">
    <text evidence="2">The sequence shown here is derived from an EMBL/GenBank/DDBJ whole genome shotgun (WGS) entry which is preliminary data.</text>
</comment>
<dbReference type="Proteomes" id="UP000548632">
    <property type="component" value="Unassembled WGS sequence"/>
</dbReference>
<dbReference type="GO" id="GO:0003677">
    <property type="term" value="F:DNA binding"/>
    <property type="evidence" value="ECO:0007669"/>
    <property type="project" value="InterPro"/>
</dbReference>
<dbReference type="InterPro" id="IPR000212">
    <property type="entry name" value="DNA_helicase_UvrD/REP"/>
</dbReference>
<dbReference type="SUPFAM" id="SSF52540">
    <property type="entry name" value="P-loop containing nucleoside triphosphate hydrolases"/>
    <property type="match status" value="1"/>
</dbReference>
<accession>A0A839HFP0</accession>
<dbReference type="EMBL" id="JABVCQ010000028">
    <property type="protein sequence ID" value="MBB1126880.1"/>
    <property type="molecule type" value="Genomic_DNA"/>
</dbReference>
<evidence type="ECO:0000313" key="3">
    <source>
        <dbReference type="Proteomes" id="UP000548632"/>
    </source>
</evidence>
<protein>
    <recommendedName>
        <fullName evidence="1">DNA 3'-5' helicase II</fullName>
    </recommendedName>
</protein>
<dbReference type="RefSeq" id="WP_182584506.1">
    <property type="nucleotide sequence ID" value="NZ_JABVCQ010000028.1"/>
</dbReference>
<reference evidence="2 3" key="1">
    <citation type="journal article" date="2020" name="Arch. Microbiol.">
        <title>The genome sequence of the giant phototrophic gammaproteobacterium Thiospirillum jenense gives insight into its physiological properties and phylogenetic relationships.</title>
        <authorList>
            <person name="Imhoff J.F."/>
            <person name="Meyer T.E."/>
            <person name="Kyndt J.A."/>
        </authorList>
    </citation>
    <scope>NUCLEOTIDE SEQUENCE [LARGE SCALE GENOMIC DNA]</scope>
    <source>
        <strain evidence="2 3">DSM 216</strain>
    </source>
</reference>